<dbReference type="AlphaFoldDB" id="A0A8K0A507"/>
<dbReference type="PANTHER" id="PTHR23320">
    <property type="entry name" value="MEMBRANE-SPANNING 4-DOMAINS SUBFAMILY A MS4A -RELATED"/>
    <property type="match status" value="1"/>
</dbReference>
<accession>A0A8K0A507</accession>
<keyword evidence="2" id="KW-0472">Membrane</keyword>
<dbReference type="PANTHER" id="PTHR23320:SF130">
    <property type="entry name" value="TRANSMEMBRANE PROTEIN 212"/>
    <property type="match status" value="1"/>
</dbReference>
<evidence type="ECO:0000313" key="4">
    <source>
        <dbReference type="Proteomes" id="UP000838412"/>
    </source>
</evidence>
<gene>
    <name evidence="3" type="primary">Hypp3953</name>
    <name evidence="3" type="ORF">BLAG_LOCUS21545</name>
</gene>
<feature type="transmembrane region" description="Helical" evidence="2">
    <location>
        <begin position="107"/>
        <end position="126"/>
    </location>
</feature>
<protein>
    <submittedName>
        <fullName evidence="3">Hypp3953 protein</fullName>
    </submittedName>
</protein>
<feature type="transmembrane region" description="Helical" evidence="2">
    <location>
        <begin position="133"/>
        <end position="154"/>
    </location>
</feature>
<keyword evidence="2" id="KW-0812">Transmembrane</keyword>
<name>A0A8K0A507_BRALA</name>
<evidence type="ECO:0000313" key="3">
    <source>
        <dbReference type="EMBL" id="CAH1268720.1"/>
    </source>
</evidence>
<dbReference type="Proteomes" id="UP000838412">
    <property type="component" value="Chromosome 6"/>
</dbReference>
<keyword evidence="2" id="KW-1133">Transmembrane helix</keyword>
<sequence length="421" mass="45739">MRFLPAHSAPHVQARVTVSHNIAPGRRQLGTEVQVGSTVTHLRAPAETTPPNQKTLDMWSNNSSRQKRRRAVFLLGVLLTILGSFSVVLGVAATAEFSWSMEHRLSAPIWGGLMIIATGSTTTYAIQKNKHRHLFYVLLGVSVAGVTVSFPQWILALSGLVSGGEFCSESFPNVNSNPQDIPKNYVAAKALHGVCLMLGFLETLVSFSLAILAGVGICDTGETSTSRLDRETRQSVRRSSTRRRSSARESSTTGIPARPAVVRLHLASGCRLFPPPYTEEPGAREPYTVETRIGPGARTSPPPYAEEPGPRTPYSRETHFGPRAHTSPQDATTQLGPRAPYSRETHFGPRAHTSPQDATTHLGPRAHTSPQDVTTHLGPRAHTSPQDVTTHLGPRAHTSPQDITTQDLPPPYQSREDLSHV</sequence>
<proteinExistence type="predicted"/>
<feature type="compositionally biased region" description="Polar residues" evidence="1">
    <location>
        <begin position="398"/>
        <end position="407"/>
    </location>
</feature>
<feature type="compositionally biased region" description="Basic residues" evidence="1">
    <location>
        <begin position="235"/>
        <end position="245"/>
    </location>
</feature>
<feature type="transmembrane region" description="Helical" evidence="2">
    <location>
        <begin position="190"/>
        <end position="218"/>
    </location>
</feature>
<feature type="transmembrane region" description="Helical" evidence="2">
    <location>
        <begin position="71"/>
        <end position="95"/>
    </location>
</feature>
<evidence type="ECO:0000256" key="2">
    <source>
        <dbReference type="SAM" id="Phobius"/>
    </source>
</evidence>
<organism evidence="3 4">
    <name type="scientific">Branchiostoma lanceolatum</name>
    <name type="common">Common lancelet</name>
    <name type="synonym">Amphioxus lanceolatum</name>
    <dbReference type="NCBI Taxonomy" id="7740"/>
    <lineage>
        <taxon>Eukaryota</taxon>
        <taxon>Metazoa</taxon>
        <taxon>Chordata</taxon>
        <taxon>Cephalochordata</taxon>
        <taxon>Leptocardii</taxon>
        <taxon>Amphioxiformes</taxon>
        <taxon>Branchiostomatidae</taxon>
        <taxon>Branchiostoma</taxon>
    </lineage>
</organism>
<reference evidence="3" key="1">
    <citation type="submission" date="2022-01" db="EMBL/GenBank/DDBJ databases">
        <authorList>
            <person name="Braso-Vives M."/>
        </authorList>
    </citation>
    <scope>NUCLEOTIDE SEQUENCE</scope>
</reference>
<dbReference type="EMBL" id="OV696691">
    <property type="protein sequence ID" value="CAH1268720.1"/>
    <property type="molecule type" value="Genomic_DNA"/>
</dbReference>
<dbReference type="OrthoDB" id="10035904at2759"/>
<feature type="region of interest" description="Disordered" evidence="1">
    <location>
        <begin position="292"/>
        <end position="421"/>
    </location>
</feature>
<dbReference type="InterPro" id="IPR030417">
    <property type="entry name" value="MS4A"/>
</dbReference>
<feature type="compositionally biased region" description="Polar residues" evidence="1">
    <location>
        <begin position="326"/>
        <end position="335"/>
    </location>
</feature>
<keyword evidence="4" id="KW-1185">Reference proteome</keyword>
<evidence type="ECO:0000256" key="1">
    <source>
        <dbReference type="SAM" id="MobiDB-lite"/>
    </source>
</evidence>
<feature type="region of interest" description="Disordered" evidence="1">
    <location>
        <begin position="222"/>
        <end position="260"/>
    </location>
</feature>